<dbReference type="Pfam" id="PF13855">
    <property type="entry name" value="LRR_8"/>
    <property type="match status" value="3"/>
</dbReference>
<feature type="domain" description="Protein kinase" evidence="17">
    <location>
        <begin position="727"/>
        <end position="1004"/>
    </location>
</feature>
<dbReference type="Gene3D" id="3.30.200.20">
    <property type="entry name" value="Phosphorylase Kinase, domain 1"/>
    <property type="match status" value="1"/>
</dbReference>
<evidence type="ECO:0000256" key="3">
    <source>
        <dbReference type="ARBA" id="ARBA00022553"/>
    </source>
</evidence>
<evidence type="ECO:0000256" key="12">
    <source>
        <dbReference type="ARBA" id="ARBA00023170"/>
    </source>
</evidence>
<dbReference type="Pfam" id="PF08263">
    <property type="entry name" value="LRRNT_2"/>
    <property type="match status" value="1"/>
</dbReference>
<dbReference type="EMBL" id="OOIL02000561">
    <property type="protein sequence ID" value="VFQ67061.1"/>
    <property type="molecule type" value="Genomic_DNA"/>
</dbReference>
<gene>
    <name evidence="18" type="ORF">CCAM_LOCUS8837</name>
</gene>
<keyword evidence="6 16" id="KW-0732">Signal</keyword>
<dbReference type="InterPro" id="IPR001245">
    <property type="entry name" value="Ser-Thr/Tyr_kinase_cat_dom"/>
</dbReference>
<evidence type="ECO:0000256" key="2">
    <source>
        <dbReference type="ARBA" id="ARBA00009592"/>
    </source>
</evidence>
<keyword evidence="11 15" id="KW-0472">Membrane</keyword>
<dbReference type="SMART" id="SM00369">
    <property type="entry name" value="LRR_TYP"/>
    <property type="match status" value="6"/>
</dbReference>
<dbReference type="FunFam" id="3.80.10.10:FF:000413">
    <property type="entry name" value="Inactive leucine-rich repeat receptor-like protein kinase"/>
    <property type="match status" value="1"/>
</dbReference>
<sequence>MGFPFHSPLLPILFALLSATSASLAAVDEPLQLNDDVLGLVVFKSGVHDRSSRLAGWTEDDASPCAWSFVGCSPGNGRVDRIFLGGLGLSGKIGRGLEKLQFLEVLSLSGNNFSGGIPPGLGLLPRLRILNLSRNSISGTIPSSLSNLISIRFVDLSRNLLTGTLSDELLENWSSIRYLSLAENDLEGPAPSALSKCTLLNHLNLSSNRFSGDLRFSGGIRGLGRLRFLDVSNNEFSGSLPSDLPFLHNLKELSVQGNRFSGDFPIQLGLNPHLLRLDLSRNFFTGKLSDAASLQRLKSLTFLNLSHNRLYGAFPPWIGNMSSLEFLDLSGNALDGPIPDSLGGLKSLRHLTLNDNRLEGEIPKSLASCTALAVLRLRGNLLSGTIPEELFGIGIEVVDFSRNVLSGPVPSGSGKIFETLRVMDLSMNNLTGNIPKEMGLFSRLGYLNLSWNQFHSGFIPEVGYSPRLVSLDLRNCALMGSIPRSVCGSGSLRILQLDGNSLSGSIPDEFGNCSSLFLLSLSHNNLSGSIPKSFSMLSRLKILKLEFNQLSGEIPPQLSHLENLLAVNVSHNRLVGRIPPGRVFQNLDQSAIEGNLGICSPLLRGPCRMNAAKPIVIDPFGYRNHTDDGDGDGDVGPLRSSRHNTFLSVSAIVAISAAGIIVLGVMVITILNASVKRRLSLAENGGLERTCSGSSRSRRSVDAGRLILLDAKPSRDWLNASTFESVLNKALEVGEGVFGMVYKAPVGGDCGGTAVAIKKLVASKVLQHPEDFDREVRALGKARHPNLVPLRGYYWTPHLQLLVSDFVPGGNLESMLHETGAPPLTWPARFEIILGTAKGLAHLHHSCQPPIVHYNVNPSNVLLDENLDPRISDFGLAGLVNVHVMSDRLQAASGAGYVAPELASQSTRVNEKCDVYGFGMLALELVTGRRPVEHGEGDAVLIMNDHVRALLEQGNVLDCVDPVMGAYPDDEVLPVLKLALVCTSQVPSSRPSMAQVVQILQVIMTQLPSRT</sequence>
<comment type="similarity">
    <text evidence="2">Belongs to the RLP family.</text>
</comment>
<dbReference type="CDD" id="cd14066">
    <property type="entry name" value="STKc_IRAK"/>
    <property type="match status" value="1"/>
</dbReference>
<dbReference type="GO" id="GO:0004672">
    <property type="term" value="F:protein kinase activity"/>
    <property type="evidence" value="ECO:0007669"/>
    <property type="project" value="InterPro"/>
</dbReference>
<dbReference type="InterPro" id="IPR046959">
    <property type="entry name" value="PRK1-6/SRF4-like"/>
</dbReference>
<dbReference type="GO" id="GO:0051707">
    <property type="term" value="P:response to other organism"/>
    <property type="evidence" value="ECO:0007669"/>
    <property type="project" value="UniProtKB-ARBA"/>
</dbReference>
<evidence type="ECO:0000256" key="4">
    <source>
        <dbReference type="ARBA" id="ARBA00022614"/>
    </source>
</evidence>
<keyword evidence="8 14" id="KW-0547">Nucleotide-binding</keyword>
<protein>
    <recommendedName>
        <fullName evidence="17">Protein kinase domain-containing protein</fullName>
    </recommendedName>
</protein>
<dbReference type="GO" id="GO:0005524">
    <property type="term" value="F:ATP binding"/>
    <property type="evidence" value="ECO:0007669"/>
    <property type="project" value="UniProtKB-UniRule"/>
</dbReference>
<dbReference type="Gene3D" id="3.80.10.10">
    <property type="entry name" value="Ribonuclease Inhibitor"/>
    <property type="match status" value="4"/>
</dbReference>
<evidence type="ECO:0000313" key="18">
    <source>
        <dbReference type="EMBL" id="VFQ67061.1"/>
    </source>
</evidence>
<dbReference type="OrthoDB" id="676979at2759"/>
<dbReference type="GO" id="GO:0006952">
    <property type="term" value="P:defense response"/>
    <property type="evidence" value="ECO:0007669"/>
    <property type="project" value="UniProtKB-ARBA"/>
</dbReference>
<dbReference type="PANTHER" id="PTHR48007">
    <property type="entry name" value="LEUCINE-RICH REPEAT RECEPTOR-LIKE PROTEIN KINASE PXC1"/>
    <property type="match status" value="1"/>
</dbReference>
<keyword evidence="13" id="KW-0325">Glycoprotein</keyword>
<keyword evidence="10 15" id="KW-1133">Transmembrane helix</keyword>
<evidence type="ECO:0000256" key="14">
    <source>
        <dbReference type="PROSITE-ProRule" id="PRU10141"/>
    </source>
</evidence>
<organism evidence="18 19">
    <name type="scientific">Cuscuta campestris</name>
    <dbReference type="NCBI Taxonomy" id="132261"/>
    <lineage>
        <taxon>Eukaryota</taxon>
        <taxon>Viridiplantae</taxon>
        <taxon>Streptophyta</taxon>
        <taxon>Embryophyta</taxon>
        <taxon>Tracheophyta</taxon>
        <taxon>Spermatophyta</taxon>
        <taxon>Magnoliopsida</taxon>
        <taxon>eudicotyledons</taxon>
        <taxon>Gunneridae</taxon>
        <taxon>Pentapetalae</taxon>
        <taxon>asterids</taxon>
        <taxon>lamiids</taxon>
        <taxon>Solanales</taxon>
        <taxon>Convolvulaceae</taxon>
        <taxon>Cuscuteae</taxon>
        <taxon>Cuscuta</taxon>
        <taxon>Cuscuta subgen. Grammica</taxon>
        <taxon>Cuscuta sect. Cleistogrammica</taxon>
    </lineage>
</organism>
<feature type="chain" id="PRO_5019841769" description="Protein kinase domain-containing protein" evidence="16">
    <location>
        <begin position="26"/>
        <end position="1011"/>
    </location>
</feature>
<comment type="subcellular location">
    <subcellularLocation>
        <location evidence="1">Membrane</location>
        <topology evidence="1">Single-pass type I membrane protein</topology>
    </subcellularLocation>
</comment>
<evidence type="ECO:0000256" key="15">
    <source>
        <dbReference type="SAM" id="Phobius"/>
    </source>
</evidence>
<evidence type="ECO:0000256" key="13">
    <source>
        <dbReference type="ARBA" id="ARBA00023180"/>
    </source>
</evidence>
<dbReference type="Proteomes" id="UP000595140">
    <property type="component" value="Unassembled WGS sequence"/>
</dbReference>
<dbReference type="FunFam" id="3.80.10.10:FF:000275">
    <property type="entry name" value="Leucine-rich repeat receptor-like protein kinase"/>
    <property type="match status" value="1"/>
</dbReference>
<keyword evidence="4" id="KW-0433">Leucine-rich repeat</keyword>
<keyword evidence="3" id="KW-0597">Phosphoprotein</keyword>
<keyword evidence="7" id="KW-0677">Repeat</keyword>
<evidence type="ECO:0000256" key="5">
    <source>
        <dbReference type="ARBA" id="ARBA00022692"/>
    </source>
</evidence>
<evidence type="ECO:0000256" key="6">
    <source>
        <dbReference type="ARBA" id="ARBA00022729"/>
    </source>
</evidence>
<keyword evidence="12" id="KW-0675">Receptor</keyword>
<dbReference type="InterPro" id="IPR032675">
    <property type="entry name" value="LRR_dom_sf"/>
</dbReference>
<keyword evidence="19" id="KW-1185">Reference proteome</keyword>
<name>A0A484KM76_9ASTE</name>
<dbReference type="InterPro" id="IPR000719">
    <property type="entry name" value="Prot_kinase_dom"/>
</dbReference>
<dbReference type="InterPro" id="IPR013210">
    <property type="entry name" value="LRR_N_plant-typ"/>
</dbReference>
<dbReference type="Pfam" id="PF00560">
    <property type="entry name" value="LRR_1"/>
    <property type="match status" value="5"/>
</dbReference>
<evidence type="ECO:0000256" key="16">
    <source>
        <dbReference type="SAM" id="SignalP"/>
    </source>
</evidence>
<evidence type="ECO:0000313" key="19">
    <source>
        <dbReference type="Proteomes" id="UP000595140"/>
    </source>
</evidence>
<dbReference type="Pfam" id="PF07714">
    <property type="entry name" value="PK_Tyr_Ser-Thr"/>
    <property type="match status" value="1"/>
</dbReference>
<evidence type="ECO:0000259" key="17">
    <source>
        <dbReference type="PROSITE" id="PS50011"/>
    </source>
</evidence>
<evidence type="ECO:0000256" key="9">
    <source>
        <dbReference type="ARBA" id="ARBA00022840"/>
    </source>
</evidence>
<feature type="binding site" evidence="14">
    <location>
        <position position="759"/>
    </location>
    <ligand>
        <name>ATP</name>
        <dbReference type="ChEBI" id="CHEBI:30616"/>
    </ligand>
</feature>
<keyword evidence="5 15" id="KW-0812">Transmembrane</keyword>
<keyword evidence="9 14" id="KW-0067">ATP-binding</keyword>
<feature type="signal peptide" evidence="16">
    <location>
        <begin position="1"/>
        <end position="25"/>
    </location>
</feature>
<proteinExistence type="inferred from homology"/>
<reference evidence="18 19" key="1">
    <citation type="submission" date="2018-04" db="EMBL/GenBank/DDBJ databases">
        <authorList>
            <person name="Vogel A."/>
        </authorList>
    </citation>
    <scope>NUCLEOTIDE SEQUENCE [LARGE SCALE GENOMIC DNA]</scope>
</reference>
<dbReference type="FunFam" id="3.80.10.10:FF:000317">
    <property type="entry name" value="Inactive leucine-rich repeat receptor-like protein kinase"/>
    <property type="match status" value="1"/>
</dbReference>
<evidence type="ECO:0000256" key="10">
    <source>
        <dbReference type="ARBA" id="ARBA00022989"/>
    </source>
</evidence>
<feature type="transmembrane region" description="Helical" evidence="15">
    <location>
        <begin position="646"/>
        <end position="671"/>
    </location>
</feature>
<dbReference type="SUPFAM" id="SSF52058">
    <property type="entry name" value="L domain-like"/>
    <property type="match status" value="2"/>
</dbReference>
<dbReference type="InterPro" id="IPR003591">
    <property type="entry name" value="Leu-rich_rpt_typical-subtyp"/>
</dbReference>
<accession>A0A484KM76</accession>
<evidence type="ECO:0000256" key="7">
    <source>
        <dbReference type="ARBA" id="ARBA00022737"/>
    </source>
</evidence>
<dbReference type="PANTHER" id="PTHR48007:SF76">
    <property type="entry name" value="OS03G0145102 PROTEIN"/>
    <property type="match status" value="1"/>
</dbReference>
<dbReference type="InterPro" id="IPR001611">
    <property type="entry name" value="Leu-rich_rpt"/>
</dbReference>
<evidence type="ECO:0000256" key="1">
    <source>
        <dbReference type="ARBA" id="ARBA00004479"/>
    </source>
</evidence>
<evidence type="ECO:0000256" key="11">
    <source>
        <dbReference type="ARBA" id="ARBA00023136"/>
    </source>
</evidence>
<dbReference type="InterPro" id="IPR011009">
    <property type="entry name" value="Kinase-like_dom_sf"/>
</dbReference>
<dbReference type="GO" id="GO:0016020">
    <property type="term" value="C:membrane"/>
    <property type="evidence" value="ECO:0007669"/>
    <property type="project" value="UniProtKB-SubCell"/>
</dbReference>
<dbReference type="Gene3D" id="1.10.510.10">
    <property type="entry name" value="Transferase(Phosphotransferase) domain 1"/>
    <property type="match status" value="1"/>
</dbReference>
<dbReference type="InterPro" id="IPR017441">
    <property type="entry name" value="Protein_kinase_ATP_BS"/>
</dbReference>
<dbReference type="PROSITE" id="PS50011">
    <property type="entry name" value="PROTEIN_KINASE_DOM"/>
    <property type="match status" value="1"/>
</dbReference>
<dbReference type="PROSITE" id="PS00107">
    <property type="entry name" value="PROTEIN_KINASE_ATP"/>
    <property type="match status" value="1"/>
</dbReference>
<evidence type="ECO:0000256" key="8">
    <source>
        <dbReference type="ARBA" id="ARBA00022741"/>
    </source>
</evidence>
<dbReference type="AlphaFoldDB" id="A0A484KM76"/>
<dbReference type="SUPFAM" id="SSF56112">
    <property type="entry name" value="Protein kinase-like (PK-like)"/>
    <property type="match status" value="1"/>
</dbReference>